<feature type="binding site" evidence="3">
    <location>
        <position position="228"/>
    </location>
    <ligand>
        <name>substrate</name>
    </ligand>
</feature>
<feature type="binding site" evidence="4">
    <location>
        <position position="286"/>
    </location>
    <ligand>
        <name>Zn(2+)</name>
        <dbReference type="ChEBI" id="CHEBI:29105"/>
        <label>1</label>
        <note>catalytic</note>
    </ligand>
</feature>
<evidence type="ECO:0000256" key="4">
    <source>
        <dbReference type="PIRSR" id="PIRSR001238-3"/>
    </source>
</evidence>
<accession>A0A3Q9HP23</accession>
<dbReference type="PANTHER" id="PTHR11647:SF1">
    <property type="entry name" value="COLLAPSIN RESPONSE MEDIATOR PROTEIN"/>
    <property type="match status" value="1"/>
</dbReference>
<dbReference type="GO" id="GO:0016810">
    <property type="term" value="F:hydrolase activity, acting on carbon-nitrogen (but not peptide) bonds"/>
    <property type="evidence" value="ECO:0007669"/>
    <property type="project" value="InterPro"/>
</dbReference>
<dbReference type="GO" id="GO:0006508">
    <property type="term" value="P:proteolysis"/>
    <property type="evidence" value="ECO:0007669"/>
    <property type="project" value="UniProtKB-KW"/>
</dbReference>
<keyword evidence="1 4" id="KW-0862">Zinc</keyword>
<feature type="domain" description="Amidohydrolase-related" evidence="5">
    <location>
        <begin position="53"/>
        <end position="376"/>
    </location>
</feature>
<keyword evidence="1" id="KW-0482">Metalloprotease</keyword>
<dbReference type="Gene3D" id="3.20.20.140">
    <property type="entry name" value="Metal-dependent hydrolases"/>
    <property type="match status" value="1"/>
</dbReference>
<protein>
    <recommendedName>
        <fullName evidence="1">Isoaspartyl dipeptidase</fullName>
        <ecNumber evidence="1">3.4.19.-</ecNumber>
    </recommendedName>
</protein>
<evidence type="ECO:0000313" key="7">
    <source>
        <dbReference type="Proteomes" id="UP000267250"/>
    </source>
</evidence>
<dbReference type="PANTHER" id="PTHR11647">
    <property type="entry name" value="HYDRANTOINASE/DIHYDROPYRIMIDINASE FAMILY MEMBER"/>
    <property type="match status" value="1"/>
</dbReference>
<dbReference type="Gene3D" id="2.30.40.10">
    <property type="entry name" value="Urease, subunit C, domain 1"/>
    <property type="match status" value="1"/>
</dbReference>
<comment type="PTM">
    <text evidence="1">Carboxylation allows a single lysine to coordinate two zinc ions.</text>
</comment>
<dbReference type="InterPro" id="IPR010229">
    <property type="entry name" value="Pept_M38_dipep"/>
</dbReference>
<dbReference type="OrthoDB" id="9775607at2"/>
<dbReference type="InterPro" id="IPR006680">
    <property type="entry name" value="Amidohydro-rel"/>
</dbReference>
<keyword evidence="1" id="KW-0645">Protease</keyword>
<sequence>MIKVIYNGQVYAPTYLGKKDILIVDDKIAQIMDQIPPLPDWMEVEEIDADGALVVPGFIDSHVHICGGGGEGGFHTRTPEIQLTDLTTAGVTTVVGCLGTDGTTRSLPGLLAKARALEIEGITTYIYTGSYEFPVRTITDRPRDDIILIDKVIGIGELAISDHRSSQPQFNELLKIVSEARVGGILSGKAGIVNFHLGDGEVMFNDLLKIARTTEIPITQFLPTHVNRNQRIFKEGIKYAREGGYLDLTTSSDPRWITNDEVKASTGLRKYLEAGVPVEQITFSSDGQGSLPVFNEHGQFERLGIGKVSSLHREFRDAVLEDGVELEDALRVITSNPARILKLKQKGCLEPGKDADLVILDSETLMILSVMAKGKMMIHNKEILVRGTFELTQGN</sequence>
<dbReference type="InterPro" id="IPR032466">
    <property type="entry name" value="Metal_Hydrolase"/>
</dbReference>
<dbReference type="Pfam" id="PF01979">
    <property type="entry name" value="Amidohydro_1"/>
    <property type="match status" value="1"/>
</dbReference>
<organism evidence="6 7">
    <name type="scientific">Anoxybacter fermentans</name>
    <dbReference type="NCBI Taxonomy" id="1323375"/>
    <lineage>
        <taxon>Bacteria</taxon>
        <taxon>Bacillati</taxon>
        <taxon>Bacillota</taxon>
        <taxon>Clostridia</taxon>
        <taxon>Halanaerobiales</taxon>
        <taxon>Anoxybacter</taxon>
    </lineage>
</organism>
<feature type="binding site" evidence="4">
    <location>
        <position position="196"/>
    </location>
    <ligand>
        <name>Zn(2+)</name>
        <dbReference type="ChEBI" id="CHEBI:29105"/>
        <label>2</label>
        <note>catalytic</note>
    </ligand>
</feature>
<reference evidence="6 7" key="1">
    <citation type="submission" date="2016-07" db="EMBL/GenBank/DDBJ databases">
        <title>Genome and transcriptome analysis of iron-reducing fermentative bacteria Anoxybacter fermentans.</title>
        <authorList>
            <person name="Zeng X."/>
            <person name="Shao Z."/>
        </authorList>
    </citation>
    <scope>NUCLEOTIDE SEQUENCE [LARGE SCALE GENOMIC DNA]</scope>
    <source>
        <strain evidence="6 7">DY22613</strain>
    </source>
</reference>
<keyword evidence="1" id="KW-0378">Hydrolase</keyword>
<feature type="binding site" evidence="3">
    <location>
        <position position="100"/>
    </location>
    <ligand>
        <name>substrate</name>
    </ligand>
</feature>
<dbReference type="RefSeq" id="WP_127015625.1">
    <property type="nucleotide sequence ID" value="NZ_CP016379.1"/>
</dbReference>
<keyword evidence="1 4" id="KW-0479">Metal-binding</keyword>
<dbReference type="InterPro" id="IPR050378">
    <property type="entry name" value="Metallo-dep_Hydrolases_sf"/>
</dbReference>
<dbReference type="GO" id="GO:0005737">
    <property type="term" value="C:cytoplasm"/>
    <property type="evidence" value="ECO:0007669"/>
    <property type="project" value="UniProtKB-SubCell"/>
</dbReference>
<evidence type="ECO:0000256" key="1">
    <source>
        <dbReference type="PIRNR" id="PIRNR001238"/>
    </source>
</evidence>
<dbReference type="SUPFAM" id="SSF51338">
    <property type="entry name" value="Composite domain of metallo-dependent hydrolases"/>
    <property type="match status" value="1"/>
</dbReference>
<feature type="binding site" evidence="3">
    <location>
        <begin position="69"/>
        <end position="71"/>
    </location>
    <ligand>
        <name>substrate</name>
    </ligand>
</feature>
<dbReference type="InterPro" id="IPR011059">
    <property type="entry name" value="Metal-dep_hydrolase_composite"/>
</dbReference>
<dbReference type="KEGG" id="aft:BBF96_02100"/>
<evidence type="ECO:0000313" key="6">
    <source>
        <dbReference type="EMBL" id="AZR72291.1"/>
    </source>
</evidence>
<keyword evidence="7" id="KW-1185">Reference proteome</keyword>
<dbReference type="PIRSF" id="PIRSF001238">
    <property type="entry name" value="IadA"/>
    <property type="match status" value="1"/>
</dbReference>
<dbReference type="EMBL" id="CP016379">
    <property type="protein sequence ID" value="AZR72291.1"/>
    <property type="molecule type" value="Genomic_DNA"/>
</dbReference>
<comment type="similarity">
    <text evidence="1">Belongs to the peptidase M38 family.</text>
</comment>
<feature type="binding site" evidence="3">
    <location>
        <position position="164"/>
    </location>
    <ligand>
        <name>substrate</name>
    </ligand>
</feature>
<proteinExistence type="inferred from homology"/>
<dbReference type="GO" id="GO:0046872">
    <property type="term" value="F:metal ion binding"/>
    <property type="evidence" value="ECO:0007669"/>
    <property type="project" value="UniProtKB-KW"/>
</dbReference>
<dbReference type="EC" id="3.4.19.-" evidence="1"/>
<evidence type="ECO:0000259" key="5">
    <source>
        <dbReference type="Pfam" id="PF01979"/>
    </source>
</evidence>
<comment type="subcellular location">
    <subcellularLocation>
        <location evidence="1">Cytoplasm</location>
    </subcellularLocation>
</comment>
<feature type="binding site" evidence="3">
    <location>
        <position position="290"/>
    </location>
    <ligand>
        <name>substrate</name>
    </ligand>
</feature>
<evidence type="ECO:0000256" key="2">
    <source>
        <dbReference type="PIRSR" id="PIRSR001238-1"/>
    </source>
</evidence>
<feature type="binding site" evidence="4">
    <location>
        <position position="64"/>
    </location>
    <ligand>
        <name>Zn(2+)</name>
        <dbReference type="ChEBI" id="CHEBI:29105"/>
        <label>1</label>
        <note>catalytic</note>
    </ligand>
</feature>
<comment type="cofactor">
    <cofactor evidence="1 4">
        <name>Zn(2+)</name>
        <dbReference type="ChEBI" id="CHEBI:29105"/>
    </cofactor>
    <text evidence="1 4">Binds 2 Zn(2+) ions per subunit.</text>
</comment>
<feature type="binding site" evidence="4">
    <location>
        <position position="62"/>
    </location>
    <ligand>
        <name>Zn(2+)</name>
        <dbReference type="ChEBI" id="CHEBI:29105"/>
        <label>1</label>
        <note>catalytic</note>
    </ligand>
</feature>
<feature type="binding site" evidence="4">
    <location>
        <position position="225"/>
    </location>
    <ligand>
        <name>Zn(2+)</name>
        <dbReference type="ChEBI" id="CHEBI:29105"/>
        <label>2</label>
        <note>catalytic</note>
    </ligand>
</feature>
<name>A0A3Q9HP23_9FIRM</name>
<dbReference type="GO" id="GO:0008237">
    <property type="term" value="F:metallopeptidase activity"/>
    <property type="evidence" value="ECO:0007669"/>
    <property type="project" value="UniProtKB-KW"/>
</dbReference>
<feature type="binding site" evidence="3">
    <location>
        <position position="131"/>
    </location>
    <ligand>
        <name>substrate</name>
    </ligand>
</feature>
<evidence type="ECO:0000256" key="3">
    <source>
        <dbReference type="PIRSR" id="PIRSR001238-2"/>
    </source>
</evidence>
<gene>
    <name evidence="6" type="ORF">BBF96_02100</name>
</gene>
<dbReference type="AlphaFoldDB" id="A0A3Q9HP23"/>
<feature type="active site" description="Proton acceptor" evidence="2">
    <location>
        <position position="286"/>
    </location>
</feature>
<comment type="function">
    <text evidence="1">Catalyzes the hydrolytic cleavage of a subset of L-isoaspartyl (L-beta-aspartyl) dipeptides. Used to degrade proteins damaged by L-isoaspartyl residues formation.</text>
</comment>
<dbReference type="GO" id="GO:0008798">
    <property type="term" value="F:beta-aspartyl-peptidase activity"/>
    <property type="evidence" value="ECO:0007669"/>
    <property type="project" value="InterPro"/>
</dbReference>
<dbReference type="SUPFAM" id="SSF51556">
    <property type="entry name" value="Metallo-dependent hydrolases"/>
    <property type="match status" value="1"/>
</dbReference>
<dbReference type="Proteomes" id="UP000267250">
    <property type="component" value="Chromosome"/>
</dbReference>
<dbReference type="NCBIfam" id="TIGR01975">
    <property type="entry name" value="isoAsp_dipep"/>
    <property type="match status" value="1"/>
</dbReference>